<organism evidence="2">
    <name type="scientific">Candidatus Electrothrix aestuarii</name>
    <dbReference type="NCBI Taxonomy" id="3062594"/>
    <lineage>
        <taxon>Bacteria</taxon>
        <taxon>Pseudomonadati</taxon>
        <taxon>Thermodesulfobacteriota</taxon>
        <taxon>Desulfobulbia</taxon>
        <taxon>Desulfobulbales</taxon>
        <taxon>Desulfobulbaceae</taxon>
        <taxon>Candidatus Electrothrix</taxon>
    </lineage>
</organism>
<dbReference type="EMBL" id="CP159373">
    <property type="protein sequence ID" value="XCN71071.1"/>
    <property type="molecule type" value="Genomic_DNA"/>
</dbReference>
<evidence type="ECO:0000256" key="1">
    <source>
        <dbReference type="SAM" id="SignalP"/>
    </source>
</evidence>
<name>A0AAU8LP98_9BACT</name>
<sequence>MFTKKALIFFLLFFSQMLSWSNLLANNIYSYDVMGITLKTTVGEAISKFPSLEKYINYIEIDDVKYKEYPTSTVIKTSRDNEKKSIFLKFTGDGVLIDFSSSKKFSGLKPDWENIKKSLQDKYGLPVSTGFNKYSSTLCWGDCKKSDRKYANCEKNGKCLHAIYLHYDDEYTVQIRLTNDEASNYFDSKMSKIRAQLKLKASRQFDF</sequence>
<feature type="signal peptide" evidence="1">
    <location>
        <begin position="1"/>
        <end position="25"/>
    </location>
</feature>
<evidence type="ECO:0000313" key="2">
    <source>
        <dbReference type="EMBL" id="XCN71071.1"/>
    </source>
</evidence>
<protein>
    <submittedName>
        <fullName evidence="2">Uncharacterized protein</fullName>
    </submittedName>
</protein>
<dbReference type="AlphaFoldDB" id="A0AAU8LP98"/>
<feature type="chain" id="PRO_5043874105" evidence="1">
    <location>
        <begin position="26"/>
        <end position="207"/>
    </location>
</feature>
<proteinExistence type="predicted"/>
<keyword evidence="1" id="KW-0732">Signal</keyword>
<reference evidence="2" key="1">
    <citation type="journal article" date="2024" name="Syst. Appl. Microbiol.">
        <title>First single-strain enrichments of Electrothrix cable bacteria, description of E. aestuarii sp. nov. and E. rattekaaiensis sp. nov., and proposal of a cable bacteria taxonomy following the rules of the SeqCode.</title>
        <authorList>
            <person name="Plum-Jensen L.E."/>
            <person name="Schramm A."/>
            <person name="Marshall I.P.G."/>
        </authorList>
    </citation>
    <scope>NUCLEOTIDE SEQUENCE</scope>
    <source>
        <strain evidence="2">Rat1</strain>
    </source>
</reference>
<accession>A0AAU8LP98</accession>
<reference evidence="2" key="2">
    <citation type="submission" date="2024-06" db="EMBL/GenBank/DDBJ databases">
        <authorList>
            <person name="Plum-Jensen L.E."/>
            <person name="Schramm A."/>
            <person name="Marshall I.P.G."/>
        </authorList>
    </citation>
    <scope>NUCLEOTIDE SEQUENCE</scope>
    <source>
        <strain evidence="2">Rat1</strain>
    </source>
</reference>
<dbReference type="KEGG" id="eaj:Q3M24_12140"/>
<gene>
    <name evidence="2" type="ORF">Q3M24_12140</name>
</gene>